<dbReference type="EMBL" id="JASJQH010006901">
    <property type="protein sequence ID" value="KAK9728209.1"/>
    <property type="molecule type" value="Genomic_DNA"/>
</dbReference>
<dbReference type="Proteomes" id="UP001479436">
    <property type="component" value="Unassembled WGS sequence"/>
</dbReference>
<dbReference type="InterPro" id="IPR002048">
    <property type="entry name" value="EF_hand_dom"/>
</dbReference>
<dbReference type="SMART" id="SM00173">
    <property type="entry name" value="RAS"/>
    <property type="match status" value="1"/>
</dbReference>
<organism evidence="19 20">
    <name type="scientific">Basidiobolus ranarum</name>
    <dbReference type="NCBI Taxonomy" id="34480"/>
    <lineage>
        <taxon>Eukaryota</taxon>
        <taxon>Fungi</taxon>
        <taxon>Fungi incertae sedis</taxon>
        <taxon>Zoopagomycota</taxon>
        <taxon>Entomophthoromycotina</taxon>
        <taxon>Basidiobolomycetes</taxon>
        <taxon>Basidiobolales</taxon>
        <taxon>Basidiobolaceae</taxon>
        <taxon>Basidiobolus</taxon>
    </lineage>
</organism>
<evidence type="ECO:0000259" key="18">
    <source>
        <dbReference type="PROSITE" id="PS51423"/>
    </source>
</evidence>
<keyword evidence="20" id="KW-1185">Reference proteome</keyword>
<feature type="domain" description="Miro" evidence="18">
    <location>
        <begin position="412"/>
        <end position="575"/>
    </location>
</feature>
<feature type="domain" description="EF-hand" evidence="17">
    <location>
        <begin position="305"/>
        <end position="340"/>
    </location>
</feature>
<evidence type="ECO:0000256" key="4">
    <source>
        <dbReference type="ARBA" id="ARBA00022692"/>
    </source>
</evidence>
<keyword evidence="10 15" id="KW-0106">Calcium</keyword>
<dbReference type="EC" id="3.6.5.-" evidence="15"/>
<comment type="caution">
    <text evidence="19">The sequence shown here is derived from an EMBL/GenBank/DDBJ whole genome shotgun (WGS) entry which is preliminary data.</text>
</comment>
<dbReference type="InterPro" id="IPR018247">
    <property type="entry name" value="EF_Hand_1_Ca_BS"/>
</dbReference>
<dbReference type="PROSITE" id="PS51423">
    <property type="entry name" value="MIRO"/>
    <property type="match status" value="2"/>
</dbReference>
<evidence type="ECO:0000256" key="15">
    <source>
        <dbReference type="PIRNR" id="PIRNR037488"/>
    </source>
</evidence>
<dbReference type="PROSITE" id="PS51421">
    <property type="entry name" value="RAS"/>
    <property type="match status" value="1"/>
</dbReference>
<evidence type="ECO:0000256" key="2">
    <source>
        <dbReference type="ARBA" id="ARBA00004200"/>
    </source>
</evidence>
<dbReference type="Gene3D" id="3.40.50.300">
    <property type="entry name" value="P-loop containing nucleotide triphosphate hydrolases"/>
    <property type="match status" value="2"/>
</dbReference>
<evidence type="ECO:0000256" key="11">
    <source>
        <dbReference type="ARBA" id="ARBA00022989"/>
    </source>
</evidence>
<dbReference type="InterPro" id="IPR001806">
    <property type="entry name" value="Small_GTPase"/>
</dbReference>
<keyword evidence="7 15" id="KW-0547">Nucleotide-binding</keyword>
<gene>
    <name evidence="19" type="primary">GEM1</name>
    <name evidence="19" type="ORF">K7432_001212</name>
</gene>
<name>A0ABR2W9Z1_9FUNG</name>
<keyword evidence="13 15" id="KW-0342">GTP-binding</keyword>
<dbReference type="PROSITE" id="PS50222">
    <property type="entry name" value="EF_HAND_2"/>
    <property type="match status" value="2"/>
</dbReference>
<dbReference type="SMART" id="SM00174">
    <property type="entry name" value="RHO"/>
    <property type="match status" value="1"/>
</dbReference>
<reference evidence="19 20" key="1">
    <citation type="submission" date="2023-04" db="EMBL/GenBank/DDBJ databases">
        <title>Genome of Basidiobolus ranarum AG-B5.</title>
        <authorList>
            <person name="Stajich J.E."/>
            <person name="Carter-House D."/>
            <person name="Gryganskyi A."/>
        </authorList>
    </citation>
    <scope>NUCLEOTIDE SEQUENCE [LARGE SCALE GENOMIC DNA]</scope>
    <source>
        <strain evidence="19 20">AG-B5</strain>
    </source>
</reference>
<dbReference type="Pfam" id="PF00071">
    <property type="entry name" value="Ras"/>
    <property type="match status" value="2"/>
</dbReference>
<evidence type="ECO:0000256" key="6">
    <source>
        <dbReference type="ARBA" id="ARBA00022737"/>
    </source>
</evidence>
<dbReference type="PROSITE" id="PS51419">
    <property type="entry name" value="RAB"/>
    <property type="match status" value="1"/>
</dbReference>
<evidence type="ECO:0000256" key="9">
    <source>
        <dbReference type="ARBA" id="ARBA00022801"/>
    </source>
</evidence>
<accession>A0ABR2W9Z1</accession>
<evidence type="ECO:0000256" key="14">
    <source>
        <dbReference type="ARBA" id="ARBA00023136"/>
    </source>
</evidence>
<dbReference type="InterPro" id="IPR011992">
    <property type="entry name" value="EF-hand-dom_pair"/>
</dbReference>
<comment type="subcellular location">
    <subcellularLocation>
        <location evidence="2 15">Mitochondrion outer membrane</location>
        <topology evidence="2 15">Single-pass type IV membrane protein</topology>
    </subcellularLocation>
</comment>
<evidence type="ECO:0000256" key="16">
    <source>
        <dbReference type="SAM" id="Phobius"/>
    </source>
</evidence>
<dbReference type="Gene3D" id="1.10.238.10">
    <property type="entry name" value="EF-hand"/>
    <property type="match status" value="2"/>
</dbReference>
<keyword evidence="14 15" id="KW-0472">Membrane</keyword>
<keyword evidence="12 15" id="KW-0496">Mitochondrion</keyword>
<proteinExistence type="inferred from homology"/>
<dbReference type="SUPFAM" id="SSF52540">
    <property type="entry name" value="P-loop containing nucleoside triphosphate hydrolases"/>
    <property type="match status" value="2"/>
</dbReference>
<dbReference type="PANTHER" id="PTHR46819">
    <property type="entry name" value="EF-HAND CALCIUM-BINDING DOMAIN-CONTAINING PROTEIN 7"/>
    <property type="match status" value="1"/>
</dbReference>
<dbReference type="InterPro" id="IPR021181">
    <property type="entry name" value="Miro"/>
</dbReference>
<evidence type="ECO:0000256" key="12">
    <source>
        <dbReference type="ARBA" id="ARBA00023128"/>
    </source>
</evidence>
<dbReference type="PANTHER" id="PTHR46819:SF1">
    <property type="entry name" value="EF-HAND CALCIUM-BINDING DOMAIN-CONTAINING PROTEIN 7"/>
    <property type="match status" value="1"/>
</dbReference>
<evidence type="ECO:0000256" key="5">
    <source>
        <dbReference type="ARBA" id="ARBA00022723"/>
    </source>
</evidence>
<dbReference type="Pfam" id="PF08355">
    <property type="entry name" value="EF_assoc_1"/>
    <property type="match status" value="1"/>
</dbReference>
<evidence type="ECO:0000313" key="19">
    <source>
        <dbReference type="EMBL" id="KAK9728209.1"/>
    </source>
</evidence>
<keyword evidence="8 15" id="KW-1000">Mitochondrion outer membrane</keyword>
<keyword evidence="4 16" id="KW-0812">Transmembrane</keyword>
<feature type="domain" description="EF-hand" evidence="17">
    <location>
        <begin position="185"/>
        <end position="220"/>
    </location>
</feature>
<dbReference type="PROSITE" id="PS00018">
    <property type="entry name" value="EF_HAND_1"/>
    <property type="match status" value="1"/>
</dbReference>
<feature type="domain" description="Miro" evidence="18">
    <location>
        <begin position="2"/>
        <end position="169"/>
    </location>
</feature>
<feature type="transmembrane region" description="Helical" evidence="16">
    <location>
        <begin position="596"/>
        <end position="617"/>
    </location>
</feature>
<dbReference type="SMART" id="SM00054">
    <property type="entry name" value="EFh"/>
    <property type="match status" value="2"/>
</dbReference>
<comment type="function">
    <text evidence="1 15">Mitochondrial GTPase involved in mitochondrial trafficking. Probably involved in control of anterograde transport of mitochondria and their subcellular distribution.</text>
</comment>
<evidence type="ECO:0000256" key="7">
    <source>
        <dbReference type="ARBA" id="ARBA00022741"/>
    </source>
</evidence>
<sequence>MRRDVRVLLVGDEGVGKSTLITSLIKETYVPNIQHVVPAVTIPPEITPENVTTHIVDSSSRLENREQLENEIRKAHVICIVYAIDDAGTFNRIPNFWLPYIRSLGVNVPVVLVGNKIDMRDDVTNQTLEEEIIPIMNEFKEVETCVECSAKTPLNVSEVFYFAQKAVLHPTAPLYDSREHVLKPACVEALKRIFKLCDTDKDDVLDDDELNDFQRKCFNAPLQQQELEGVKEVVSENEPSGVCERGLTEIGFLFLHTLFIQRGRLETTWTVLRKFGYGDDLTLREDFLLPPFDVDPDCTVELSPSGYQFFTELFQVFDKDKDGALKTDELERLFSTTPENPWTRHGFPHTTITNEVGAVTLQGFLAQWSMTTLLDYKTTLEYMAYLGFEGDARTCLKVVKRKMDKKRGKIQRSVFLAYVIGAAGSGKTSLLKGFVNKPFTEGYVPTTKPFCVVNSVEIKGAEKYLVMEEFGSNYEAEIFQNKKKLDLCDLLCLVYDSSDPNSFSYVANLRKQYNLDHIPHVFVATKSDLDLVQQRYSVQPDVYARSLGLAVPINVSVKQKQIADVFSIMTGVALNPSVAIPGNPHESPKSSNTRRYITLTAVVTAVIAGAFIGYRYYRSQGGGMTFNIRREL</sequence>
<dbReference type="PRINTS" id="PR00449">
    <property type="entry name" value="RASTRNSFRMNG"/>
</dbReference>
<evidence type="ECO:0000259" key="17">
    <source>
        <dbReference type="PROSITE" id="PS50222"/>
    </source>
</evidence>
<evidence type="ECO:0000256" key="3">
    <source>
        <dbReference type="ARBA" id="ARBA00007981"/>
    </source>
</evidence>
<dbReference type="InterPro" id="IPR013566">
    <property type="entry name" value="EF_hand_assoc_1"/>
</dbReference>
<dbReference type="InterPro" id="IPR013567">
    <property type="entry name" value="EF_hand_assoc_2"/>
</dbReference>
<dbReference type="PIRSF" id="PIRSF037488">
    <property type="entry name" value="Mt_Rho_GTPase"/>
    <property type="match status" value="1"/>
</dbReference>
<dbReference type="InterPro" id="IPR027417">
    <property type="entry name" value="P-loop_NTPase"/>
</dbReference>
<keyword evidence="6" id="KW-0677">Repeat</keyword>
<evidence type="ECO:0000256" key="13">
    <source>
        <dbReference type="ARBA" id="ARBA00023134"/>
    </source>
</evidence>
<dbReference type="CDD" id="cd01893">
    <property type="entry name" value="Miro1"/>
    <property type="match status" value="1"/>
</dbReference>
<evidence type="ECO:0000313" key="20">
    <source>
        <dbReference type="Proteomes" id="UP001479436"/>
    </source>
</evidence>
<keyword evidence="9 15" id="KW-0378">Hydrolase</keyword>
<dbReference type="SMART" id="SM00175">
    <property type="entry name" value="RAB"/>
    <property type="match status" value="1"/>
</dbReference>
<dbReference type="InterPro" id="IPR052266">
    <property type="entry name" value="Miro-EF-hand_domain"/>
</dbReference>
<dbReference type="Pfam" id="PF08356">
    <property type="entry name" value="EF_assoc_2"/>
    <property type="match status" value="1"/>
</dbReference>
<protein>
    <recommendedName>
        <fullName evidence="15">Mitochondrial Rho GTPase</fullName>
        <ecNumber evidence="15">3.6.5.-</ecNumber>
    </recommendedName>
</protein>
<comment type="similarity">
    <text evidence="3 15">Belongs to the mitochondrial Rho GTPase family.</text>
</comment>
<evidence type="ECO:0000256" key="1">
    <source>
        <dbReference type="ARBA" id="ARBA00003481"/>
    </source>
</evidence>
<keyword evidence="5" id="KW-0479">Metal-binding</keyword>
<evidence type="ECO:0000256" key="10">
    <source>
        <dbReference type="ARBA" id="ARBA00022837"/>
    </source>
</evidence>
<keyword evidence="11 16" id="KW-1133">Transmembrane helix</keyword>
<evidence type="ECO:0000256" key="8">
    <source>
        <dbReference type="ARBA" id="ARBA00022787"/>
    </source>
</evidence>
<dbReference type="InterPro" id="IPR020860">
    <property type="entry name" value="MIRO_dom"/>
</dbReference>
<dbReference type="SUPFAM" id="SSF47473">
    <property type="entry name" value="EF-hand"/>
    <property type="match status" value="1"/>
</dbReference>